<evidence type="ECO:0000313" key="2">
    <source>
        <dbReference type="EMBL" id="RVW39055.1"/>
    </source>
</evidence>
<dbReference type="Proteomes" id="UP000288805">
    <property type="component" value="Unassembled WGS sequence"/>
</dbReference>
<proteinExistence type="predicted"/>
<evidence type="ECO:0000259" key="1">
    <source>
        <dbReference type="Pfam" id="PF00078"/>
    </source>
</evidence>
<protein>
    <recommendedName>
        <fullName evidence="1">Reverse transcriptase domain-containing protein</fullName>
    </recommendedName>
</protein>
<dbReference type="AlphaFoldDB" id="A0A438DU76"/>
<dbReference type="InterPro" id="IPR043128">
    <property type="entry name" value="Rev_trsase/Diguanyl_cyclase"/>
</dbReference>
<dbReference type="EMBL" id="QGNW01001495">
    <property type="protein sequence ID" value="RVW39055.1"/>
    <property type="molecule type" value="Genomic_DNA"/>
</dbReference>
<reference evidence="2 3" key="1">
    <citation type="journal article" date="2018" name="PLoS Genet.">
        <title>Population sequencing reveals clonal diversity and ancestral inbreeding in the grapevine cultivar Chardonnay.</title>
        <authorList>
            <person name="Roach M.J."/>
            <person name="Johnson D.L."/>
            <person name="Bohlmann J."/>
            <person name="van Vuuren H.J."/>
            <person name="Jones S.J."/>
            <person name="Pretorius I.S."/>
            <person name="Schmidt S.A."/>
            <person name="Borneman A.R."/>
        </authorList>
    </citation>
    <scope>NUCLEOTIDE SEQUENCE [LARGE SCALE GENOMIC DNA]</scope>
    <source>
        <strain evidence="3">cv. Chardonnay</strain>
        <tissue evidence="2">Leaf</tissue>
    </source>
</reference>
<feature type="domain" description="Reverse transcriptase" evidence="1">
    <location>
        <begin position="57"/>
        <end position="133"/>
    </location>
</feature>
<dbReference type="Pfam" id="PF00078">
    <property type="entry name" value="RVT_1"/>
    <property type="match status" value="1"/>
</dbReference>
<sequence length="158" mass="17720">MGPCQIFPKYQRFEAGRPPIPIPFHYGHGALSCILCRAKKGGFLAGFSADGGGEDMEVSHLLFADDMLILCDASKEHKEHLSWVLIWFETILGLKINLEKSKLIIVRLVVDVDDLARVLGCKVGTLPTSYLGLSLRAPSRFFQVWDVVEERFQKQLAM</sequence>
<evidence type="ECO:0000313" key="3">
    <source>
        <dbReference type="Proteomes" id="UP000288805"/>
    </source>
</evidence>
<accession>A0A438DU76</accession>
<comment type="caution">
    <text evidence="2">The sequence shown here is derived from an EMBL/GenBank/DDBJ whole genome shotgun (WGS) entry which is preliminary data.</text>
</comment>
<gene>
    <name evidence="2" type="ORF">CK203_084168</name>
</gene>
<dbReference type="Gene3D" id="3.30.70.270">
    <property type="match status" value="1"/>
</dbReference>
<organism evidence="2 3">
    <name type="scientific">Vitis vinifera</name>
    <name type="common">Grape</name>
    <dbReference type="NCBI Taxonomy" id="29760"/>
    <lineage>
        <taxon>Eukaryota</taxon>
        <taxon>Viridiplantae</taxon>
        <taxon>Streptophyta</taxon>
        <taxon>Embryophyta</taxon>
        <taxon>Tracheophyta</taxon>
        <taxon>Spermatophyta</taxon>
        <taxon>Magnoliopsida</taxon>
        <taxon>eudicotyledons</taxon>
        <taxon>Gunneridae</taxon>
        <taxon>Pentapetalae</taxon>
        <taxon>rosids</taxon>
        <taxon>Vitales</taxon>
        <taxon>Vitaceae</taxon>
        <taxon>Viteae</taxon>
        <taxon>Vitis</taxon>
    </lineage>
</organism>
<dbReference type="InterPro" id="IPR000477">
    <property type="entry name" value="RT_dom"/>
</dbReference>
<name>A0A438DU76_VITVI</name>